<evidence type="ECO:0000256" key="1">
    <source>
        <dbReference type="SAM" id="MobiDB-lite"/>
    </source>
</evidence>
<reference evidence="2" key="2">
    <citation type="journal article" date="2015" name="Fish Shellfish Immunol.">
        <title>Early steps in the European eel (Anguilla anguilla)-Vibrio vulnificus interaction in the gills: Role of the RtxA13 toxin.</title>
        <authorList>
            <person name="Callol A."/>
            <person name="Pajuelo D."/>
            <person name="Ebbesson L."/>
            <person name="Teles M."/>
            <person name="MacKenzie S."/>
            <person name="Amaro C."/>
        </authorList>
    </citation>
    <scope>NUCLEOTIDE SEQUENCE</scope>
</reference>
<proteinExistence type="predicted"/>
<evidence type="ECO:0000313" key="2">
    <source>
        <dbReference type="EMBL" id="JAH90680.1"/>
    </source>
</evidence>
<sequence>MHSQVWAKQNKTKTNSNSSRTPDKTNSLLKSQVNFSVWSSDQLQRYFMLHLQEKRG</sequence>
<dbReference type="AlphaFoldDB" id="A0A0E9WM67"/>
<name>A0A0E9WM67_ANGAN</name>
<feature type="region of interest" description="Disordered" evidence="1">
    <location>
        <begin position="1"/>
        <end position="27"/>
    </location>
</feature>
<reference evidence="2" key="1">
    <citation type="submission" date="2014-11" db="EMBL/GenBank/DDBJ databases">
        <authorList>
            <person name="Amaro Gonzalez C."/>
        </authorList>
    </citation>
    <scope>NUCLEOTIDE SEQUENCE</scope>
</reference>
<dbReference type="EMBL" id="GBXM01017897">
    <property type="protein sequence ID" value="JAH90680.1"/>
    <property type="molecule type" value="Transcribed_RNA"/>
</dbReference>
<organism evidence="2">
    <name type="scientific">Anguilla anguilla</name>
    <name type="common">European freshwater eel</name>
    <name type="synonym">Muraena anguilla</name>
    <dbReference type="NCBI Taxonomy" id="7936"/>
    <lineage>
        <taxon>Eukaryota</taxon>
        <taxon>Metazoa</taxon>
        <taxon>Chordata</taxon>
        <taxon>Craniata</taxon>
        <taxon>Vertebrata</taxon>
        <taxon>Euteleostomi</taxon>
        <taxon>Actinopterygii</taxon>
        <taxon>Neopterygii</taxon>
        <taxon>Teleostei</taxon>
        <taxon>Anguilliformes</taxon>
        <taxon>Anguillidae</taxon>
        <taxon>Anguilla</taxon>
    </lineage>
</organism>
<accession>A0A0E9WM67</accession>
<protein>
    <submittedName>
        <fullName evidence="2">Uncharacterized protein</fullName>
    </submittedName>
</protein>